<dbReference type="EMBL" id="BLKS01000001">
    <property type="protein sequence ID" value="GFG53217.1"/>
    <property type="molecule type" value="Genomic_DNA"/>
</dbReference>
<feature type="domain" description="Acyl-CoA dehydrogenase C-terminal" evidence="16">
    <location>
        <begin position="239"/>
        <end position="374"/>
    </location>
</feature>
<dbReference type="Proteomes" id="UP000220914">
    <property type="component" value="Unassembled WGS sequence"/>
</dbReference>
<dbReference type="PIRSF" id="PIRSF016578">
    <property type="entry name" value="HsaA"/>
    <property type="match status" value="1"/>
</dbReference>
<proteinExistence type="inferred from homology"/>
<dbReference type="RefSeq" id="WP_097940274.1">
    <property type="nucleotide sequence ID" value="NZ_BLKS01000001.1"/>
</dbReference>
<name>A0A2A7N4G4_MYCAG</name>
<evidence type="ECO:0000256" key="7">
    <source>
        <dbReference type="ARBA" id="ARBA00034307"/>
    </source>
</evidence>
<dbReference type="GO" id="GO:0006552">
    <property type="term" value="P:L-leucine catabolic process"/>
    <property type="evidence" value="ECO:0007669"/>
    <property type="project" value="TreeGrafter"/>
</dbReference>
<dbReference type="Proteomes" id="UP000465302">
    <property type="component" value="Unassembled WGS sequence"/>
</dbReference>
<evidence type="ECO:0000259" key="14">
    <source>
        <dbReference type="Pfam" id="PF02770"/>
    </source>
</evidence>
<dbReference type="InterPro" id="IPR006091">
    <property type="entry name" value="Acyl-CoA_Oxase/DH_mid-dom"/>
</dbReference>
<evidence type="ECO:0000313" key="19">
    <source>
        <dbReference type="Proteomes" id="UP000220914"/>
    </source>
</evidence>
<dbReference type="SUPFAM" id="SSF47203">
    <property type="entry name" value="Acyl-CoA dehydrogenase C-terminal domain-like"/>
    <property type="match status" value="1"/>
</dbReference>
<evidence type="ECO:0000256" key="2">
    <source>
        <dbReference type="ARBA" id="ARBA00022630"/>
    </source>
</evidence>
<comment type="catalytic activity">
    <reaction evidence="13">
        <text>dibenzothiophene + 2 FMNH2 + 2 O2 = dibenzothiophene 5,5-dioxide + 2 FMN + 2 H2O + 2 H(+)</text>
        <dbReference type="Rhea" id="RHEA:49072"/>
        <dbReference type="ChEBI" id="CHEBI:15377"/>
        <dbReference type="ChEBI" id="CHEBI:15378"/>
        <dbReference type="ChEBI" id="CHEBI:15379"/>
        <dbReference type="ChEBI" id="CHEBI:23681"/>
        <dbReference type="ChEBI" id="CHEBI:57618"/>
        <dbReference type="ChEBI" id="CHEBI:58210"/>
        <dbReference type="ChEBI" id="CHEBI:90356"/>
        <dbReference type="EC" id="1.14.14.21"/>
    </reaction>
</comment>
<protein>
    <recommendedName>
        <fullName evidence="10">Dibenzothiophene monooxygenase</fullName>
        <ecNumber evidence="9">1.14.14.21</ecNumber>
    </recommendedName>
</protein>
<keyword evidence="4" id="KW-0547">Nucleotide-binding</keyword>
<dbReference type="Gene3D" id="1.20.140.10">
    <property type="entry name" value="Butyryl-CoA Dehydrogenase, subunit A, domain 3"/>
    <property type="match status" value="1"/>
</dbReference>
<comment type="catalytic activity">
    <reaction evidence="11">
        <text>dibenzothiophene + FMNH2 + O2 = dibenzothiophene 5-oxide + FMN + H2O + H(+)</text>
        <dbReference type="Rhea" id="RHEA:49076"/>
        <dbReference type="ChEBI" id="CHEBI:15377"/>
        <dbReference type="ChEBI" id="CHEBI:15378"/>
        <dbReference type="ChEBI" id="CHEBI:15379"/>
        <dbReference type="ChEBI" id="CHEBI:23681"/>
        <dbReference type="ChEBI" id="CHEBI:23683"/>
        <dbReference type="ChEBI" id="CHEBI:57618"/>
        <dbReference type="ChEBI" id="CHEBI:58210"/>
    </reaction>
</comment>
<dbReference type="Pfam" id="PF02770">
    <property type="entry name" value="Acyl-CoA_dh_M"/>
    <property type="match status" value="1"/>
</dbReference>
<evidence type="ECO:0000256" key="11">
    <source>
        <dbReference type="ARBA" id="ARBA00047859"/>
    </source>
</evidence>
<evidence type="ECO:0000313" key="20">
    <source>
        <dbReference type="Proteomes" id="UP000465302"/>
    </source>
</evidence>
<evidence type="ECO:0000259" key="15">
    <source>
        <dbReference type="Pfam" id="PF02771"/>
    </source>
</evidence>
<evidence type="ECO:0000256" key="13">
    <source>
        <dbReference type="ARBA" id="ARBA00049456"/>
    </source>
</evidence>
<evidence type="ECO:0000313" key="18">
    <source>
        <dbReference type="EMBL" id="PEG38925.1"/>
    </source>
</evidence>
<reference evidence="17 20" key="2">
    <citation type="journal article" date="2019" name="Emerg. Microbes Infect.">
        <title>Comprehensive subspecies identification of 175 nontuberculous mycobacteria species based on 7547 genomic profiles.</title>
        <authorList>
            <person name="Matsumoto Y."/>
            <person name="Kinjo T."/>
            <person name="Motooka D."/>
            <person name="Nabeya D."/>
            <person name="Jung N."/>
            <person name="Uechi K."/>
            <person name="Horii T."/>
            <person name="Iida T."/>
            <person name="Fujita J."/>
            <person name="Nakamura S."/>
        </authorList>
    </citation>
    <scope>NUCLEOTIDE SEQUENCE [LARGE SCALE GENOMIC DNA]</scope>
    <source>
        <strain evidence="17 20">JCM 6377</strain>
    </source>
</reference>
<dbReference type="PANTHER" id="PTHR43884:SF12">
    <property type="entry name" value="ISOVALERYL-COA DEHYDROGENASE, MITOCHONDRIAL-RELATED"/>
    <property type="match status" value="1"/>
</dbReference>
<evidence type="ECO:0000256" key="5">
    <source>
        <dbReference type="ARBA" id="ARBA00023002"/>
    </source>
</evidence>
<evidence type="ECO:0000256" key="1">
    <source>
        <dbReference type="ARBA" id="ARBA00004496"/>
    </source>
</evidence>
<organism evidence="18 19">
    <name type="scientific">Mycolicibacterium agri</name>
    <name type="common">Mycobacterium agri</name>
    <dbReference type="NCBI Taxonomy" id="36811"/>
    <lineage>
        <taxon>Bacteria</taxon>
        <taxon>Bacillati</taxon>
        <taxon>Actinomycetota</taxon>
        <taxon>Actinomycetes</taxon>
        <taxon>Mycobacteriales</taxon>
        <taxon>Mycobacteriaceae</taxon>
        <taxon>Mycolicibacterium</taxon>
    </lineage>
</organism>
<comment type="pathway">
    <text evidence="7">Sulfur metabolism; dibenzothiophene degradation.</text>
</comment>
<evidence type="ECO:0000256" key="4">
    <source>
        <dbReference type="ARBA" id="ARBA00022741"/>
    </source>
</evidence>
<feature type="domain" description="Acyl-CoA oxidase/dehydrogenase middle" evidence="14">
    <location>
        <begin position="137"/>
        <end position="213"/>
    </location>
</feature>
<evidence type="ECO:0000256" key="3">
    <source>
        <dbReference type="ARBA" id="ARBA00022643"/>
    </source>
</evidence>
<comment type="catalytic activity">
    <reaction evidence="12">
        <text>dibenzothiophene 5-oxide + FMNH2 + O2 = dibenzothiophene 5,5-dioxide + FMN + H2O + H(+)</text>
        <dbReference type="Rhea" id="RHEA:49080"/>
        <dbReference type="ChEBI" id="CHEBI:15377"/>
        <dbReference type="ChEBI" id="CHEBI:15378"/>
        <dbReference type="ChEBI" id="CHEBI:15379"/>
        <dbReference type="ChEBI" id="CHEBI:23683"/>
        <dbReference type="ChEBI" id="CHEBI:57618"/>
        <dbReference type="ChEBI" id="CHEBI:58210"/>
        <dbReference type="ChEBI" id="CHEBI:90356"/>
    </reaction>
</comment>
<dbReference type="InterPro" id="IPR046373">
    <property type="entry name" value="Acyl-CoA_Oxase/DH_mid-dom_sf"/>
</dbReference>
<gene>
    <name evidence="18" type="ORF">CQY20_11835</name>
    <name evidence="17" type="ORF">MAGR_46580</name>
</gene>
<dbReference type="Pfam" id="PF08028">
    <property type="entry name" value="Acyl-CoA_dh_2"/>
    <property type="match status" value="1"/>
</dbReference>
<dbReference type="Gene3D" id="2.40.110.10">
    <property type="entry name" value="Butyryl-CoA Dehydrogenase, subunit A, domain 2"/>
    <property type="match status" value="1"/>
</dbReference>
<accession>A0A2A7N4G4</accession>
<dbReference type="PANTHER" id="PTHR43884">
    <property type="entry name" value="ACYL-COA DEHYDROGENASE"/>
    <property type="match status" value="1"/>
</dbReference>
<dbReference type="GO" id="GO:0050660">
    <property type="term" value="F:flavin adenine dinucleotide binding"/>
    <property type="evidence" value="ECO:0007669"/>
    <property type="project" value="InterPro"/>
</dbReference>
<feature type="domain" description="Acyl-CoA dehydrogenase/oxidase N-terminal" evidence="15">
    <location>
        <begin position="22"/>
        <end position="116"/>
    </location>
</feature>
<comment type="subcellular location">
    <subcellularLocation>
        <location evidence="1">Cytoplasm</location>
    </subcellularLocation>
</comment>
<comment type="caution">
    <text evidence="18">The sequence shown here is derived from an EMBL/GenBank/DDBJ whole genome shotgun (WGS) entry which is preliminary data.</text>
</comment>
<evidence type="ECO:0000259" key="16">
    <source>
        <dbReference type="Pfam" id="PF08028"/>
    </source>
</evidence>
<keyword evidence="2" id="KW-0285">Flavoprotein</keyword>
<evidence type="ECO:0000256" key="6">
    <source>
        <dbReference type="ARBA" id="ARBA00023033"/>
    </source>
</evidence>
<evidence type="ECO:0000256" key="8">
    <source>
        <dbReference type="ARBA" id="ARBA00034317"/>
    </source>
</evidence>
<dbReference type="Gene3D" id="1.10.540.10">
    <property type="entry name" value="Acyl-CoA dehydrogenase/oxidase, N-terminal domain"/>
    <property type="match status" value="1"/>
</dbReference>
<dbReference type="EMBL" id="PDCP01000017">
    <property type="protein sequence ID" value="PEG38925.1"/>
    <property type="molecule type" value="Genomic_DNA"/>
</dbReference>
<keyword evidence="6" id="KW-0503">Monooxygenase</keyword>
<dbReference type="InterPro" id="IPR037069">
    <property type="entry name" value="AcylCoA_DH/ox_N_sf"/>
</dbReference>
<sequence>MSVSSADTKHTTPQAFLAELAEVVTEIRADAVRRDRERRYAVEAIERLRGIGFWALTTPVEFGGLGFDHEVLVQAILAVSSADGSLGQIPQNHFSTVERLRLLPPSPQRTHFLTAVGAGAFFGNASAEPGERPPGEAETSLRARDGRWTLSGRKVYATGALLADLVHVLTRDERGTPTAVVVQRDTPGVVIHDNWDSFGQRTTASGSVQFDDVTIEPGQILPRLQGTRVTYRHSALNHIVHAAIDVGLAEGAFDQAVALARTVHAGRGANARAFRDDALGVATLGELKITTWLARRGVESAARQLARLTDDSDLAAVLDAFYEVVQAKVVGARAALEVTSKLFDVGGASSTKPALGLDRYWRDARTHTLHDAVRWKPYAVGRWLIDDQAADPWTLAHPLRDLSNIDQIGEE</sequence>
<dbReference type="Pfam" id="PF02771">
    <property type="entry name" value="Acyl-CoA_dh_N"/>
    <property type="match status" value="1"/>
</dbReference>
<keyword evidence="3" id="KW-0288">FMN</keyword>
<keyword evidence="19" id="KW-1185">Reference proteome</keyword>
<evidence type="ECO:0000313" key="17">
    <source>
        <dbReference type="EMBL" id="GFG53217.1"/>
    </source>
</evidence>
<dbReference type="AlphaFoldDB" id="A0A2A7N4G4"/>
<dbReference type="GO" id="GO:0008470">
    <property type="term" value="F:3-methylbutanoyl-CoA dehydrogenase activity"/>
    <property type="evidence" value="ECO:0007669"/>
    <property type="project" value="TreeGrafter"/>
</dbReference>
<dbReference type="InterPro" id="IPR036250">
    <property type="entry name" value="AcylCo_DH-like_C"/>
</dbReference>
<dbReference type="GO" id="GO:0005737">
    <property type="term" value="C:cytoplasm"/>
    <property type="evidence" value="ECO:0007669"/>
    <property type="project" value="UniProtKB-SubCell"/>
</dbReference>
<comment type="similarity">
    <text evidence="8">Belongs to the DszC flavin monooxygenase family.</text>
</comment>
<reference evidence="18 19" key="1">
    <citation type="submission" date="2017-10" db="EMBL/GenBank/DDBJ databases">
        <title>The new phylogeny of genus Mycobacterium.</title>
        <authorList>
            <person name="Tortoli E."/>
            <person name="Trovato A."/>
            <person name="Cirillo D.M."/>
        </authorList>
    </citation>
    <scope>NUCLEOTIDE SEQUENCE [LARGE SCALE GENOMIC DNA]</scope>
    <source>
        <strain evidence="18 19">CCUG37673</strain>
    </source>
</reference>
<dbReference type="InterPro" id="IPR013786">
    <property type="entry name" value="AcylCoA_DH/ox_N"/>
</dbReference>
<evidence type="ECO:0000256" key="12">
    <source>
        <dbReference type="ARBA" id="ARBA00048445"/>
    </source>
</evidence>
<evidence type="ECO:0000256" key="10">
    <source>
        <dbReference type="ARBA" id="ARBA00034345"/>
    </source>
</evidence>
<dbReference type="SUPFAM" id="SSF56645">
    <property type="entry name" value="Acyl-CoA dehydrogenase NM domain-like"/>
    <property type="match status" value="1"/>
</dbReference>
<dbReference type="InterPro" id="IPR009100">
    <property type="entry name" value="AcylCoA_DH/oxidase_NM_dom_sf"/>
</dbReference>
<keyword evidence="5" id="KW-0560">Oxidoreductase</keyword>
<dbReference type="OrthoDB" id="571684at2"/>
<dbReference type="EC" id="1.14.14.21" evidence="9"/>
<dbReference type="GO" id="GO:0004497">
    <property type="term" value="F:monooxygenase activity"/>
    <property type="evidence" value="ECO:0007669"/>
    <property type="project" value="UniProtKB-KW"/>
</dbReference>
<reference evidence="17" key="3">
    <citation type="submission" date="2020-02" db="EMBL/GenBank/DDBJ databases">
        <authorList>
            <person name="Matsumoto Y."/>
            <person name="Motooka D."/>
            <person name="Nakamura S."/>
        </authorList>
    </citation>
    <scope>NUCLEOTIDE SEQUENCE</scope>
    <source>
        <strain evidence="17">JCM 6377</strain>
    </source>
</reference>
<dbReference type="InterPro" id="IPR013107">
    <property type="entry name" value="Acyl-CoA_DH_C"/>
</dbReference>
<evidence type="ECO:0000256" key="9">
    <source>
        <dbReference type="ARBA" id="ARBA00034328"/>
    </source>
</evidence>